<comment type="similarity">
    <text evidence="10 12">Belongs to the adenylosuccinate synthetase family.</text>
</comment>
<dbReference type="EMBL" id="JADAQX010000266">
    <property type="protein sequence ID" value="KAF8820948.1"/>
    <property type="molecule type" value="Genomic_DNA"/>
</dbReference>
<feature type="active site" evidence="11">
    <location>
        <position position="171"/>
    </location>
</feature>
<proteinExistence type="inferred from homology"/>
<organism evidence="13 14">
    <name type="scientific">Cardiosporidium cionae</name>
    <dbReference type="NCBI Taxonomy" id="476202"/>
    <lineage>
        <taxon>Eukaryota</taxon>
        <taxon>Sar</taxon>
        <taxon>Alveolata</taxon>
        <taxon>Apicomplexa</taxon>
        <taxon>Aconoidasida</taxon>
        <taxon>Nephromycida</taxon>
        <taxon>Cardiosporidium</taxon>
    </lineage>
</organism>
<feature type="binding site" evidence="10">
    <location>
        <position position="69"/>
    </location>
    <ligand>
        <name>Mg(2+)</name>
        <dbReference type="ChEBI" id="CHEBI:18420"/>
    </ligand>
</feature>
<evidence type="ECO:0000256" key="7">
    <source>
        <dbReference type="ARBA" id="ARBA00022842"/>
    </source>
</evidence>
<evidence type="ECO:0000256" key="5">
    <source>
        <dbReference type="ARBA" id="ARBA00022741"/>
    </source>
</evidence>
<comment type="function">
    <text evidence="10">Plays an important role in the salvage pathway for purine nucleotide biosynthesis. Catalyzes the first commited step in the biosynthesis of AMP from IMP.</text>
</comment>
<feature type="binding site" evidence="10">
    <location>
        <begin position="342"/>
        <end position="348"/>
    </location>
    <ligand>
        <name>substrate</name>
    </ligand>
</feature>
<comment type="function">
    <text evidence="12">Plays an important role in the de novo pathway of purine nucleotide biosynthesis.</text>
</comment>
<comment type="function">
    <text evidence="9">Plays an important role in the salvage pathway for purine nucleotide biosynthesis. Catalyzes the first committed step in the biosynthesis of AMP from IMP.</text>
</comment>
<dbReference type="PROSITE" id="PS01266">
    <property type="entry name" value="ADENYLOSUCCIN_SYN_1"/>
    <property type="match status" value="1"/>
</dbReference>
<feature type="binding site" evidence="10">
    <location>
        <begin position="374"/>
        <end position="376"/>
    </location>
    <ligand>
        <name>GTP</name>
        <dbReference type="ChEBI" id="CHEBI:37565"/>
    </ligand>
</feature>
<evidence type="ECO:0000256" key="9">
    <source>
        <dbReference type="ARBA" id="ARBA00025008"/>
    </source>
</evidence>
<feature type="binding site" evidence="10">
    <location>
        <begin position="41"/>
        <end position="47"/>
    </location>
    <ligand>
        <name>GTP</name>
        <dbReference type="ChEBI" id="CHEBI:37565"/>
    </ligand>
</feature>
<dbReference type="Pfam" id="PF00709">
    <property type="entry name" value="Adenylsucc_synt"/>
    <property type="match status" value="1"/>
</dbReference>
<feature type="active site" description="Proton acceptor" evidence="10">
    <location>
        <position position="42"/>
    </location>
</feature>
<protein>
    <recommendedName>
        <fullName evidence="10 12">Adenylosuccinate synthetase</fullName>
        <shortName evidence="10">AMPSase</shortName>
        <shortName evidence="10">AdSS</shortName>
        <ecNumber evidence="10 12">6.3.4.4</ecNumber>
    </recommendedName>
    <alternativeName>
        <fullName evidence="10">IMP--aspartate ligase</fullName>
    </alternativeName>
</protein>
<reference evidence="13 14" key="1">
    <citation type="journal article" date="2020" name="bioRxiv">
        <title>Metabolic contributions of an alphaproteobacterial endosymbiont in the apicomplexan Cardiosporidium cionae.</title>
        <authorList>
            <person name="Hunter E.S."/>
            <person name="Paight C.J."/>
            <person name="Lane C.E."/>
        </authorList>
    </citation>
    <scope>NUCLEOTIDE SEQUENCE [LARGE SCALE GENOMIC DNA]</scope>
    <source>
        <strain evidence="13">ESH_2018</strain>
    </source>
</reference>
<evidence type="ECO:0000256" key="11">
    <source>
        <dbReference type="PROSITE-ProRule" id="PRU10134"/>
    </source>
</evidence>
<evidence type="ECO:0000256" key="2">
    <source>
        <dbReference type="ARBA" id="ARBA00022490"/>
    </source>
</evidence>
<feature type="binding site" evidence="10">
    <location>
        <position position="346"/>
    </location>
    <ligand>
        <name>IMP</name>
        <dbReference type="ChEBI" id="CHEBI:58053"/>
    </ligand>
</feature>
<keyword evidence="8 10" id="KW-0342">GTP-binding</keyword>
<keyword evidence="6 10" id="KW-0658">Purine biosynthesis</keyword>
<dbReference type="CDD" id="cd03108">
    <property type="entry name" value="AdSS"/>
    <property type="match status" value="1"/>
</dbReference>
<feature type="active site" description="Proton donor" evidence="10">
    <location>
        <position position="70"/>
    </location>
</feature>
<dbReference type="HAMAP" id="MF_00011">
    <property type="entry name" value="Adenylosucc_synth"/>
    <property type="match status" value="1"/>
</dbReference>
<comment type="catalytic activity">
    <reaction evidence="10 12">
        <text>IMP + L-aspartate + GTP = N(6)-(1,2-dicarboxyethyl)-AMP + GDP + phosphate + 2 H(+)</text>
        <dbReference type="Rhea" id="RHEA:15753"/>
        <dbReference type="ChEBI" id="CHEBI:15378"/>
        <dbReference type="ChEBI" id="CHEBI:29991"/>
        <dbReference type="ChEBI" id="CHEBI:37565"/>
        <dbReference type="ChEBI" id="CHEBI:43474"/>
        <dbReference type="ChEBI" id="CHEBI:57567"/>
        <dbReference type="ChEBI" id="CHEBI:58053"/>
        <dbReference type="ChEBI" id="CHEBI:58189"/>
        <dbReference type="EC" id="6.3.4.4"/>
    </reaction>
</comment>
<comment type="subunit">
    <text evidence="1 10">Homodimer.</text>
</comment>
<dbReference type="PANTHER" id="PTHR11846:SF0">
    <property type="entry name" value="ADENYLOSUCCINATE SYNTHETASE"/>
    <property type="match status" value="1"/>
</dbReference>
<dbReference type="Proteomes" id="UP000823046">
    <property type="component" value="Unassembled WGS sequence"/>
</dbReference>
<keyword evidence="5 10" id="KW-0547">Nucleotide-binding</keyword>
<dbReference type="Gene3D" id="1.10.300.10">
    <property type="entry name" value="Adenylosuccinate Synthetase, subunit A, domain 2"/>
    <property type="match status" value="1"/>
</dbReference>
<dbReference type="InterPro" id="IPR027417">
    <property type="entry name" value="P-loop_NTPase"/>
</dbReference>
<dbReference type="Gene3D" id="3.90.170.10">
    <property type="entry name" value="Adenylosuccinate Synthetase, subunit A, domain 3"/>
    <property type="match status" value="1"/>
</dbReference>
<feature type="binding site" evidence="10">
    <location>
        <position position="267"/>
    </location>
    <ligand>
        <name>IMP</name>
        <dbReference type="ChEBI" id="CHEBI:58053"/>
    </ligand>
</feature>
<comment type="caution">
    <text evidence="13">The sequence shown here is derived from an EMBL/GenBank/DDBJ whole genome shotgun (WGS) entry which is preliminary data.</text>
</comment>
<feature type="binding site" evidence="10">
    <location>
        <begin position="67"/>
        <end position="70"/>
    </location>
    <ligand>
        <name>IMP</name>
        <dbReference type="ChEBI" id="CHEBI:58053"/>
    </ligand>
</feature>
<dbReference type="Gene3D" id="3.40.440.10">
    <property type="entry name" value="Adenylosuccinate Synthetase, subunit A, domain 1"/>
    <property type="match status" value="1"/>
</dbReference>
<dbReference type="EC" id="6.3.4.4" evidence="10 12"/>
<evidence type="ECO:0000313" key="13">
    <source>
        <dbReference type="EMBL" id="KAF8820948.1"/>
    </source>
</evidence>
<dbReference type="NCBIfam" id="TIGR00184">
    <property type="entry name" value="purA"/>
    <property type="match status" value="1"/>
</dbReference>
<feature type="binding site" evidence="10">
    <location>
        <begin position="460"/>
        <end position="462"/>
    </location>
    <ligand>
        <name>GTP</name>
        <dbReference type="ChEBI" id="CHEBI:37565"/>
    </ligand>
</feature>
<dbReference type="PROSITE" id="PS00513">
    <property type="entry name" value="ADENYLOSUCCIN_SYN_2"/>
    <property type="match status" value="1"/>
</dbReference>
<gene>
    <name evidence="13" type="primary">purA</name>
    <name evidence="13" type="ORF">IE077_002627</name>
</gene>
<feature type="binding site" evidence="10">
    <location>
        <position position="348"/>
    </location>
    <ligand>
        <name>GTP</name>
        <dbReference type="ChEBI" id="CHEBI:37565"/>
    </ligand>
</feature>
<comment type="subcellular location">
    <subcellularLocation>
        <location evidence="10">Cytoplasm</location>
    </subcellularLocation>
</comment>
<comment type="pathway">
    <text evidence="10 12">Purine metabolism; AMP biosynthesis via de novo pathway; AMP from IMP: step 1/2.</text>
</comment>
<keyword evidence="14" id="KW-1185">Reference proteome</keyword>
<dbReference type="InterPro" id="IPR042109">
    <property type="entry name" value="Adenylosuccinate_synth_dom1"/>
</dbReference>
<dbReference type="InterPro" id="IPR001114">
    <property type="entry name" value="Adenylosuccinate_synthetase"/>
</dbReference>
<dbReference type="InterPro" id="IPR018220">
    <property type="entry name" value="Adenylosuccin_syn_GTP-bd"/>
</dbReference>
<evidence type="ECO:0000256" key="1">
    <source>
        <dbReference type="ARBA" id="ARBA00011738"/>
    </source>
</evidence>
<dbReference type="NCBIfam" id="NF002223">
    <property type="entry name" value="PRK01117.1"/>
    <property type="match status" value="1"/>
</dbReference>
<comment type="miscellaneous">
    <text evidence="10">Parasitic protozoa lack the de novo purine biosynthesis pathway and rely exclusively on the salvage pathway for their purine nucleotide requirements.</text>
</comment>
<comment type="cofactor">
    <cofactor evidence="10">
        <name>Mg(2+)</name>
        <dbReference type="ChEBI" id="CHEBI:18420"/>
    </cofactor>
    <text evidence="10">Binds 1 Mg(2+) ion per subunit.</text>
</comment>
<dbReference type="SMART" id="SM00788">
    <property type="entry name" value="Adenylsucc_synt"/>
    <property type="match status" value="1"/>
</dbReference>
<evidence type="ECO:0000256" key="10">
    <source>
        <dbReference type="HAMAP-Rule" id="MF_03125"/>
    </source>
</evidence>
<evidence type="ECO:0000313" key="14">
    <source>
        <dbReference type="Proteomes" id="UP000823046"/>
    </source>
</evidence>
<name>A0ABQ7JAB6_9APIC</name>
<feature type="binding site" evidence="10">
    <location>
        <begin position="69"/>
        <end position="71"/>
    </location>
    <ligand>
        <name>GTP</name>
        <dbReference type="ChEBI" id="CHEBI:37565"/>
    </ligand>
</feature>
<evidence type="ECO:0000256" key="4">
    <source>
        <dbReference type="ARBA" id="ARBA00022723"/>
    </source>
</evidence>
<dbReference type="SUPFAM" id="SSF52540">
    <property type="entry name" value="P-loop containing nucleoside triphosphate hydrolases"/>
    <property type="match status" value="1"/>
</dbReference>
<dbReference type="InterPro" id="IPR033128">
    <property type="entry name" value="Adenylosuccin_syn_Lys_AS"/>
</dbReference>
<keyword evidence="2 10" id="KW-0963">Cytoplasm</keyword>
<dbReference type="InterPro" id="IPR042111">
    <property type="entry name" value="Adenylosuccinate_synth_dom3"/>
</dbReference>
<keyword evidence="7 10" id="KW-0460">Magnesium</keyword>
<evidence type="ECO:0000256" key="6">
    <source>
        <dbReference type="ARBA" id="ARBA00022755"/>
    </source>
</evidence>
<evidence type="ECO:0000256" key="12">
    <source>
        <dbReference type="RuleBase" id="RU000520"/>
    </source>
</evidence>
<dbReference type="InterPro" id="IPR042110">
    <property type="entry name" value="Adenylosuccinate_synth_dom2"/>
</dbReference>
<feature type="binding site" evidence="10">
    <location>
        <begin position="42"/>
        <end position="45"/>
    </location>
    <ligand>
        <name>IMP</name>
        <dbReference type="ChEBI" id="CHEBI:58053"/>
    </ligand>
</feature>
<feature type="binding site" evidence="10">
    <location>
        <position position="42"/>
    </location>
    <ligand>
        <name>Mg(2+)</name>
        <dbReference type="ChEBI" id="CHEBI:18420"/>
    </ligand>
</feature>
<accession>A0ABQ7JAB6</accession>
<keyword evidence="3 10" id="KW-0436">Ligase</keyword>
<dbReference type="PANTHER" id="PTHR11846">
    <property type="entry name" value="ADENYLOSUCCINATE SYNTHETASE"/>
    <property type="match status" value="1"/>
</dbReference>
<feature type="binding site" evidence="10">
    <location>
        <position position="282"/>
    </location>
    <ligand>
        <name>IMP</name>
        <dbReference type="ChEBI" id="CHEBI:58053"/>
    </ligand>
</feature>
<evidence type="ECO:0000256" key="3">
    <source>
        <dbReference type="ARBA" id="ARBA00022598"/>
    </source>
</evidence>
<evidence type="ECO:0000256" key="8">
    <source>
        <dbReference type="ARBA" id="ARBA00023134"/>
    </source>
</evidence>
<feature type="binding site" evidence="10">
    <location>
        <position position="174"/>
    </location>
    <ligand>
        <name>IMP</name>
        <dbReference type="ChEBI" id="CHEBI:58053"/>
        <note>ligand shared between dimeric partners</note>
    </ligand>
</feature>
<keyword evidence="4 10" id="KW-0479">Metal-binding</keyword>
<sequence>MMRTQSEACGHDAGKLGQLEGQTSLITPLPPIVLILGAQWGDEGKGKLVDQLASSTDICARFNGGSNAGHTIVVDNVKYALHLLPCGVLYPGTRNLIGNGVVLHLKTLVSEIQSLESRNPDILKQVFISTRTHLLFDAHQYLDAYQEKCRSGNGESLGTTKRGIGPCYTTKSARFGIRVADLFDWPLFVSKYRVLVGELLKMGDFEIDMEDEIERHRHYFEFIKGQVVDSVAFMQEALKKQNSILIEVLHFALMRVQHVWIEWAGANATMLDIDFGTYPYVTSSCTTFGGASIGLGLPPKHIDYCIAVVKAYVTRVGEGPFPTELADEIGNHLRVCGHEYGTTTQRPRRCGWLDIPLLRYSHAINGFNAINLTKLDVLSGLKEIKICTKYRRKDTGDFYPDFFFPVSAIEFENTEPFYESYHGWEKQLKDCKVLADLPENARKYIQVIEFLMGIPVRWVGVGPSRENTILLDSGIGQTP</sequence>
<feature type="binding site" evidence="10">
    <location>
        <position position="160"/>
    </location>
    <ligand>
        <name>IMP</name>
        <dbReference type="ChEBI" id="CHEBI:58053"/>
    </ligand>
</feature>